<feature type="region of interest" description="Disordered" evidence="1">
    <location>
        <begin position="1"/>
        <end position="45"/>
    </location>
</feature>
<comment type="caution">
    <text evidence="2">The sequence shown here is derived from an EMBL/GenBank/DDBJ whole genome shotgun (WGS) entry which is preliminary data.</text>
</comment>
<evidence type="ECO:0000313" key="2">
    <source>
        <dbReference type="EMBL" id="KXZ56343.1"/>
    </source>
</evidence>
<dbReference type="AlphaFoldDB" id="A0A150H2W4"/>
<dbReference type="EMBL" id="LSYV01000002">
    <property type="protein sequence ID" value="KXZ56343.1"/>
    <property type="molecule type" value="Genomic_DNA"/>
</dbReference>
<name>A0A150H2W4_GONPE</name>
<reference evidence="3" key="1">
    <citation type="journal article" date="2016" name="Nat. Commun.">
        <title>The Gonium pectorale genome demonstrates co-option of cell cycle regulation during the evolution of multicellularity.</title>
        <authorList>
            <person name="Hanschen E.R."/>
            <person name="Marriage T.N."/>
            <person name="Ferris P.J."/>
            <person name="Hamaji T."/>
            <person name="Toyoda A."/>
            <person name="Fujiyama A."/>
            <person name="Neme R."/>
            <person name="Noguchi H."/>
            <person name="Minakuchi Y."/>
            <person name="Suzuki M."/>
            <person name="Kawai-Toyooka H."/>
            <person name="Smith D.R."/>
            <person name="Sparks H."/>
            <person name="Anderson J."/>
            <person name="Bakaric R."/>
            <person name="Luria V."/>
            <person name="Karger A."/>
            <person name="Kirschner M.W."/>
            <person name="Durand P.M."/>
            <person name="Michod R.E."/>
            <person name="Nozaki H."/>
            <person name="Olson B.J."/>
        </authorList>
    </citation>
    <scope>NUCLEOTIDE SEQUENCE [LARGE SCALE GENOMIC DNA]</scope>
    <source>
        <strain evidence="3">NIES-2863</strain>
    </source>
</reference>
<dbReference type="Proteomes" id="UP000075714">
    <property type="component" value="Unassembled WGS sequence"/>
</dbReference>
<proteinExistence type="predicted"/>
<evidence type="ECO:0000256" key="1">
    <source>
        <dbReference type="SAM" id="MobiDB-lite"/>
    </source>
</evidence>
<keyword evidence="3" id="KW-1185">Reference proteome</keyword>
<accession>A0A150H2W4</accession>
<feature type="compositionally biased region" description="Basic and acidic residues" evidence="1">
    <location>
        <begin position="22"/>
        <end position="34"/>
    </location>
</feature>
<protein>
    <submittedName>
        <fullName evidence="2">Uncharacterized protein</fullName>
    </submittedName>
</protein>
<organism evidence="2 3">
    <name type="scientific">Gonium pectorale</name>
    <name type="common">Green alga</name>
    <dbReference type="NCBI Taxonomy" id="33097"/>
    <lineage>
        <taxon>Eukaryota</taxon>
        <taxon>Viridiplantae</taxon>
        <taxon>Chlorophyta</taxon>
        <taxon>core chlorophytes</taxon>
        <taxon>Chlorophyceae</taxon>
        <taxon>CS clade</taxon>
        <taxon>Chlamydomonadales</taxon>
        <taxon>Volvocaceae</taxon>
        <taxon>Gonium</taxon>
    </lineage>
</organism>
<gene>
    <name evidence="2" type="ORF">GPECTOR_1g303</name>
</gene>
<evidence type="ECO:0000313" key="3">
    <source>
        <dbReference type="Proteomes" id="UP000075714"/>
    </source>
</evidence>
<sequence length="88" mass="9376">MMGEEGVEGVVTVREGGEVAIEENREQQSEEHSDAQLPAAEVGPSPKEVLTEMTRCVLHHALMVPWICGMPPAHVAATAVILVCEAAD</sequence>
<feature type="compositionally biased region" description="Low complexity" evidence="1">
    <location>
        <begin position="1"/>
        <end position="14"/>
    </location>
</feature>